<evidence type="ECO:0000256" key="1">
    <source>
        <dbReference type="SAM" id="SignalP"/>
    </source>
</evidence>
<dbReference type="AlphaFoldDB" id="A0A5C5VZS0"/>
<dbReference type="InterPro" id="IPR013424">
    <property type="entry name" value="Ice-binding_C"/>
</dbReference>
<keyword evidence="1" id="KW-0732">Signal</keyword>
<dbReference type="OrthoDB" id="263083at2"/>
<feature type="chain" id="PRO_5022923040" description="Ice-binding protein C-terminal domain-containing protein" evidence="1">
    <location>
        <begin position="26"/>
        <end position="370"/>
    </location>
</feature>
<evidence type="ECO:0000313" key="4">
    <source>
        <dbReference type="Proteomes" id="UP000318995"/>
    </source>
</evidence>
<accession>A0A5C5VZS0</accession>
<organism evidence="3 4">
    <name type="scientific">Botrimarina hoheduenensis</name>
    <dbReference type="NCBI Taxonomy" id="2528000"/>
    <lineage>
        <taxon>Bacteria</taxon>
        <taxon>Pseudomonadati</taxon>
        <taxon>Planctomycetota</taxon>
        <taxon>Planctomycetia</taxon>
        <taxon>Pirellulales</taxon>
        <taxon>Lacipirellulaceae</taxon>
        <taxon>Botrimarina</taxon>
    </lineage>
</organism>
<reference evidence="3 4" key="1">
    <citation type="submission" date="2019-02" db="EMBL/GenBank/DDBJ databases">
        <title>Deep-cultivation of Planctomycetes and their phenomic and genomic characterization uncovers novel biology.</title>
        <authorList>
            <person name="Wiegand S."/>
            <person name="Jogler M."/>
            <person name="Boedeker C."/>
            <person name="Pinto D."/>
            <person name="Vollmers J."/>
            <person name="Rivas-Marin E."/>
            <person name="Kohn T."/>
            <person name="Peeters S.H."/>
            <person name="Heuer A."/>
            <person name="Rast P."/>
            <person name="Oberbeckmann S."/>
            <person name="Bunk B."/>
            <person name="Jeske O."/>
            <person name="Meyerdierks A."/>
            <person name="Storesund J.E."/>
            <person name="Kallscheuer N."/>
            <person name="Luecker S."/>
            <person name="Lage O.M."/>
            <person name="Pohl T."/>
            <person name="Merkel B.J."/>
            <person name="Hornburger P."/>
            <person name="Mueller R.-W."/>
            <person name="Bruemmer F."/>
            <person name="Labrenz M."/>
            <person name="Spormann A.M."/>
            <person name="Op Den Camp H."/>
            <person name="Overmann J."/>
            <person name="Amann R."/>
            <person name="Jetten M.S.M."/>
            <person name="Mascher T."/>
            <person name="Medema M.H."/>
            <person name="Devos D.P."/>
            <person name="Kaster A.-K."/>
            <person name="Ovreas L."/>
            <person name="Rohde M."/>
            <person name="Galperin M.Y."/>
            <person name="Jogler C."/>
        </authorList>
    </citation>
    <scope>NUCLEOTIDE SEQUENCE [LARGE SCALE GENOMIC DNA]</scope>
    <source>
        <strain evidence="3 4">Pla111</strain>
    </source>
</reference>
<dbReference type="PROSITE" id="PS00018">
    <property type="entry name" value="EF_HAND_1"/>
    <property type="match status" value="1"/>
</dbReference>
<keyword evidence="4" id="KW-1185">Reference proteome</keyword>
<evidence type="ECO:0000313" key="3">
    <source>
        <dbReference type="EMBL" id="TWT43415.1"/>
    </source>
</evidence>
<name>A0A5C5VZS0_9BACT</name>
<dbReference type="Pfam" id="PF07589">
    <property type="entry name" value="PEP-CTERM"/>
    <property type="match status" value="1"/>
</dbReference>
<feature type="domain" description="Ice-binding protein C-terminal" evidence="2">
    <location>
        <begin position="347"/>
        <end position="369"/>
    </location>
</feature>
<feature type="signal peptide" evidence="1">
    <location>
        <begin position="1"/>
        <end position="25"/>
    </location>
</feature>
<dbReference type="RefSeq" id="WP_146574499.1">
    <property type="nucleotide sequence ID" value="NZ_SJPH01000004.1"/>
</dbReference>
<gene>
    <name evidence="3" type="ORF">Pla111_23660</name>
</gene>
<protein>
    <recommendedName>
        <fullName evidence="2">Ice-binding protein C-terminal domain-containing protein</fullName>
    </recommendedName>
</protein>
<dbReference type="Proteomes" id="UP000318995">
    <property type="component" value="Unassembled WGS sequence"/>
</dbReference>
<dbReference type="InterPro" id="IPR018247">
    <property type="entry name" value="EF_Hand_1_Ca_BS"/>
</dbReference>
<proteinExistence type="predicted"/>
<sequence length="370" mass="38269" precursor="true">MSKYFLLPSIGTACLLLMLSQTAGAQIVFSDSFDDGQASTRWSAPLETIEFSTSDWTLDYAFDYSQIQNPFAGNAPIPSAPNSTGGSTIGVYMTANNTEQTTGDEGEAIGIVSNFALPSGDFSITADLFLFWNGGGGSTEYSIFGANHDGSNNVPFPFNVNAGSGIAWAADSDGDSGTDLYRFEEGIGQTGLGGYEAIPSGSIPNVPTGSPAPVGIYSQWVEVQIEVVDGNAAFSINGYLIDTVASAFTGGGVLLGHADYFNSVNNAIGGFTNGSIWDNIVVTELGAAVAGDFNGDGKVDNGDLNLLLGNWGLATVPPEWTNGFDTPVDNGELNALLGNWGFGVGVAVPEPSAALLFVTGLVAAAARRRS</sequence>
<evidence type="ECO:0000259" key="2">
    <source>
        <dbReference type="Pfam" id="PF07589"/>
    </source>
</evidence>
<dbReference type="NCBIfam" id="TIGR02595">
    <property type="entry name" value="PEP_CTERM"/>
    <property type="match status" value="1"/>
</dbReference>
<dbReference type="EMBL" id="SJPH01000004">
    <property type="protein sequence ID" value="TWT43415.1"/>
    <property type="molecule type" value="Genomic_DNA"/>
</dbReference>
<comment type="caution">
    <text evidence="3">The sequence shown here is derived from an EMBL/GenBank/DDBJ whole genome shotgun (WGS) entry which is preliminary data.</text>
</comment>